<dbReference type="PANTHER" id="PTHR33233:SF14">
    <property type="entry name" value="ENDONUCLEASE_EXONUCLEASE_PHOSPHATASE"/>
    <property type="match status" value="1"/>
</dbReference>
<evidence type="ECO:0000313" key="2">
    <source>
        <dbReference type="EMBL" id="GAA0159532.1"/>
    </source>
</evidence>
<sequence>MAAPPLGEGGERREKGSWVEVVKRNPPKNRLNLTYIPPNAVDGREVVRYCSNDVMIGVNRWKSKVFGFFLRLNPSFGVIENFAKNHWKQFGFESAFKLNNGVFLFQFESDKKRDEMMEEGPWSLARRPLILEKKVSESVLEKKGVKFVPVWVRIPNLSLQFWNPEMLSKIGSPLFADSTTSSLERLAYARVCVEVTAEKELPKSVPLLDEADREF</sequence>
<dbReference type="EMBL" id="BAABME010003624">
    <property type="protein sequence ID" value="GAA0159532.1"/>
    <property type="molecule type" value="Genomic_DNA"/>
</dbReference>
<dbReference type="InterPro" id="IPR025558">
    <property type="entry name" value="DUF4283"/>
</dbReference>
<evidence type="ECO:0000313" key="3">
    <source>
        <dbReference type="Proteomes" id="UP001454036"/>
    </source>
</evidence>
<dbReference type="PANTHER" id="PTHR33233">
    <property type="entry name" value="ENDONUCLEASE/EXONUCLEASE/PHOSPHATASE"/>
    <property type="match status" value="1"/>
</dbReference>
<keyword evidence="3" id="KW-1185">Reference proteome</keyword>
<dbReference type="Pfam" id="PF14111">
    <property type="entry name" value="DUF4283"/>
    <property type="match status" value="1"/>
</dbReference>
<gene>
    <name evidence="2" type="ORF">LIER_16285</name>
</gene>
<name>A0AAV3Q624_LITER</name>
<reference evidence="2 3" key="1">
    <citation type="submission" date="2024-01" db="EMBL/GenBank/DDBJ databases">
        <title>The complete chloroplast genome sequence of Lithospermum erythrorhizon: insights into the phylogenetic relationship among Boraginaceae species and the maternal lineages of purple gromwells.</title>
        <authorList>
            <person name="Okada T."/>
            <person name="Watanabe K."/>
        </authorList>
    </citation>
    <scope>NUCLEOTIDE SEQUENCE [LARGE SCALE GENOMIC DNA]</scope>
</reference>
<protein>
    <recommendedName>
        <fullName evidence="1">DUF4283 domain-containing protein</fullName>
    </recommendedName>
</protein>
<evidence type="ECO:0000259" key="1">
    <source>
        <dbReference type="Pfam" id="PF14111"/>
    </source>
</evidence>
<feature type="domain" description="DUF4283" evidence="1">
    <location>
        <begin position="59"/>
        <end position="133"/>
    </location>
</feature>
<proteinExistence type="predicted"/>
<comment type="caution">
    <text evidence="2">The sequence shown here is derived from an EMBL/GenBank/DDBJ whole genome shotgun (WGS) entry which is preliminary data.</text>
</comment>
<dbReference type="Proteomes" id="UP001454036">
    <property type="component" value="Unassembled WGS sequence"/>
</dbReference>
<dbReference type="AlphaFoldDB" id="A0AAV3Q624"/>
<organism evidence="2 3">
    <name type="scientific">Lithospermum erythrorhizon</name>
    <name type="common">Purple gromwell</name>
    <name type="synonym">Lithospermum officinale var. erythrorhizon</name>
    <dbReference type="NCBI Taxonomy" id="34254"/>
    <lineage>
        <taxon>Eukaryota</taxon>
        <taxon>Viridiplantae</taxon>
        <taxon>Streptophyta</taxon>
        <taxon>Embryophyta</taxon>
        <taxon>Tracheophyta</taxon>
        <taxon>Spermatophyta</taxon>
        <taxon>Magnoliopsida</taxon>
        <taxon>eudicotyledons</taxon>
        <taxon>Gunneridae</taxon>
        <taxon>Pentapetalae</taxon>
        <taxon>asterids</taxon>
        <taxon>lamiids</taxon>
        <taxon>Boraginales</taxon>
        <taxon>Boraginaceae</taxon>
        <taxon>Boraginoideae</taxon>
        <taxon>Lithospermeae</taxon>
        <taxon>Lithospermum</taxon>
    </lineage>
</organism>
<accession>A0AAV3Q624</accession>